<keyword evidence="2" id="KW-0325">Glycoprotein</keyword>
<proteinExistence type="predicted"/>
<feature type="active site" description="Nucleophile" evidence="3">
    <location>
        <position position="64"/>
    </location>
</feature>
<evidence type="ECO:0000256" key="2">
    <source>
        <dbReference type="ARBA" id="ARBA00023180"/>
    </source>
</evidence>
<dbReference type="SUPFAM" id="SSF53254">
    <property type="entry name" value="Phosphoglycerate mutase-like"/>
    <property type="match status" value="1"/>
</dbReference>
<accession>A0A4V4HFF6</accession>
<evidence type="ECO:0000313" key="6">
    <source>
        <dbReference type="Proteomes" id="UP000297245"/>
    </source>
</evidence>
<dbReference type="GO" id="GO:0009277">
    <property type="term" value="C:fungal-type cell wall"/>
    <property type="evidence" value="ECO:0007669"/>
    <property type="project" value="TreeGrafter"/>
</dbReference>
<protein>
    <submittedName>
        <fullName evidence="5">Phosphoglycerate mutase-like protein</fullName>
    </submittedName>
</protein>
<reference evidence="5 6" key="1">
    <citation type="journal article" date="2019" name="Nat. Ecol. Evol.">
        <title>Megaphylogeny resolves global patterns of mushroom evolution.</title>
        <authorList>
            <person name="Varga T."/>
            <person name="Krizsan K."/>
            <person name="Foldi C."/>
            <person name="Dima B."/>
            <person name="Sanchez-Garcia M."/>
            <person name="Sanchez-Ramirez S."/>
            <person name="Szollosi G.J."/>
            <person name="Szarkandi J.G."/>
            <person name="Papp V."/>
            <person name="Albert L."/>
            <person name="Andreopoulos W."/>
            <person name="Angelini C."/>
            <person name="Antonin V."/>
            <person name="Barry K.W."/>
            <person name="Bougher N.L."/>
            <person name="Buchanan P."/>
            <person name="Buyck B."/>
            <person name="Bense V."/>
            <person name="Catcheside P."/>
            <person name="Chovatia M."/>
            <person name="Cooper J."/>
            <person name="Damon W."/>
            <person name="Desjardin D."/>
            <person name="Finy P."/>
            <person name="Geml J."/>
            <person name="Haridas S."/>
            <person name="Hughes K."/>
            <person name="Justo A."/>
            <person name="Karasinski D."/>
            <person name="Kautmanova I."/>
            <person name="Kiss B."/>
            <person name="Kocsube S."/>
            <person name="Kotiranta H."/>
            <person name="LaButti K.M."/>
            <person name="Lechner B.E."/>
            <person name="Liimatainen K."/>
            <person name="Lipzen A."/>
            <person name="Lukacs Z."/>
            <person name="Mihaltcheva S."/>
            <person name="Morgado L.N."/>
            <person name="Niskanen T."/>
            <person name="Noordeloos M.E."/>
            <person name="Ohm R.A."/>
            <person name="Ortiz-Santana B."/>
            <person name="Ovrebo C."/>
            <person name="Racz N."/>
            <person name="Riley R."/>
            <person name="Savchenko A."/>
            <person name="Shiryaev A."/>
            <person name="Soop K."/>
            <person name="Spirin V."/>
            <person name="Szebenyi C."/>
            <person name="Tomsovsky M."/>
            <person name="Tulloss R.E."/>
            <person name="Uehling J."/>
            <person name="Grigoriev I.V."/>
            <person name="Vagvolgyi C."/>
            <person name="Papp T."/>
            <person name="Martin F.M."/>
            <person name="Miettinen O."/>
            <person name="Hibbett D.S."/>
            <person name="Nagy L.G."/>
        </authorList>
    </citation>
    <scope>NUCLEOTIDE SEQUENCE [LARGE SCALE GENOMIC DNA]</scope>
    <source>
        <strain evidence="5 6">CBS 962.96</strain>
    </source>
</reference>
<dbReference type="PIRSF" id="PIRSF000894">
    <property type="entry name" value="Acid_phosphatase"/>
    <property type="match status" value="1"/>
</dbReference>
<sequence length="514" mass="55638">MSVVRALPYDQLQLSRISVTAEQIDPLHHSGPTSPYFFAPPLAGVPSTVPDGCVVEQAAWLLRHGSRYPEPGSFTGWENLFARFQNATYTARGPLSFIPFWTLPIDDEPHQPLFLSSTGAGEAFALGVKVRKRYGFTKGGENITVRTAGQQRVVDTATYFTRGYLSAGNYLTTPSLNRGTLIILPDSTTNTTFADSLTPSSSCPAYGVFSGNGSSTSDSFRSTFRQGIADRLNGFLDGLVLDTTDIGVMQDLCGFGFEVSGDHRFCDVFTENEWLDYEYAHDLNYYYGSGPGNPLSATVGFPWLKAVTDLFEVGPGNTVKNGTLVPPPLIMGFTHDNNIPPLISALGLWNSSQTSPLPITHRPPLPAREFRSSHLVSFPGNVAIERMSCVIGGPTSEQAMDKGVFHQANVLGGTVVNVNTTGTRKEEEVFIRVLANEAVIPIPSCRSGPGSSCSLDEFVGYVNGERKDVAGGFVERCGLEGVVDVEVGDELLNRAVTYPSHGTAHFLHMIAQKY</sequence>
<evidence type="ECO:0000256" key="3">
    <source>
        <dbReference type="PIRSR" id="PIRSR000894-1"/>
    </source>
</evidence>
<feature type="disulfide bond" evidence="4">
    <location>
        <begin position="53"/>
        <end position="389"/>
    </location>
</feature>
<dbReference type="InterPro" id="IPR000560">
    <property type="entry name" value="His_Pase_clade-2"/>
</dbReference>
<evidence type="ECO:0000256" key="4">
    <source>
        <dbReference type="PIRSR" id="PIRSR000894-2"/>
    </source>
</evidence>
<organism evidence="5 6">
    <name type="scientific">Dendrothele bispora (strain CBS 962.96)</name>
    <dbReference type="NCBI Taxonomy" id="1314807"/>
    <lineage>
        <taxon>Eukaryota</taxon>
        <taxon>Fungi</taxon>
        <taxon>Dikarya</taxon>
        <taxon>Basidiomycota</taxon>
        <taxon>Agaricomycotina</taxon>
        <taxon>Agaricomycetes</taxon>
        <taxon>Agaricomycetidae</taxon>
        <taxon>Agaricales</taxon>
        <taxon>Agaricales incertae sedis</taxon>
        <taxon>Dendrothele</taxon>
    </lineage>
</organism>
<dbReference type="Gene3D" id="3.40.50.1240">
    <property type="entry name" value="Phosphoglycerate mutase-like"/>
    <property type="match status" value="1"/>
</dbReference>
<dbReference type="InterPro" id="IPR029033">
    <property type="entry name" value="His_PPase_superfam"/>
</dbReference>
<dbReference type="GO" id="GO:0003993">
    <property type="term" value="F:acid phosphatase activity"/>
    <property type="evidence" value="ECO:0007669"/>
    <property type="project" value="TreeGrafter"/>
</dbReference>
<keyword evidence="1" id="KW-0378">Hydrolase</keyword>
<dbReference type="InterPro" id="IPR016274">
    <property type="entry name" value="Histidine_acid_Pase_euk"/>
</dbReference>
<dbReference type="InterPro" id="IPR033379">
    <property type="entry name" value="Acid_Pase_AS"/>
</dbReference>
<evidence type="ECO:0000256" key="1">
    <source>
        <dbReference type="ARBA" id="ARBA00022801"/>
    </source>
</evidence>
<dbReference type="PROSITE" id="PS00778">
    <property type="entry name" value="HIS_ACID_PHOSPHAT_2"/>
    <property type="match status" value="1"/>
</dbReference>
<dbReference type="Pfam" id="PF00328">
    <property type="entry name" value="His_Phos_2"/>
    <property type="match status" value="1"/>
</dbReference>
<dbReference type="PANTHER" id="PTHR20963:SF18">
    <property type="entry name" value="ACID PHOSPHATASE PHO11-RELATED"/>
    <property type="match status" value="1"/>
</dbReference>
<gene>
    <name evidence="5" type="ORF">K435DRAFT_819915</name>
</gene>
<dbReference type="PROSITE" id="PS00616">
    <property type="entry name" value="HIS_ACID_PHOSPHAT_1"/>
    <property type="match status" value="1"/>
</dbReference>
<dbReference type="EMBL" id="ML179215">
    <property type="protein sequence ID" value="THU94795.1"/>
    <property type="molecule type" value="Genomic_DNA"/>
</dbReference>
<dbReference type="OrthoDB" id="6509975at2759"/>
<feature type="disulfide bond" evidence="4">
    <location>
        <begin position="445"/>
        <end position="453"/>
    </location>
</feature>
<feature type="disulfide bond" evidence="4">
    <location>
        <begin position="253"/>
        <end position="266"/>
    </location>
</feature>
<dbReference type="PANTHER" id="PTHR20963">
    <property type="entry name" value="MULTIPLE INOSITOL POLYPHOSPHATE PHOSPHATASE-RELATED"/>
    <property type="match status" value="1"/>
</dbReference>
<dbReference type="Proteomes" id="UP000297245">
    <property type="component" value="Unassembled WGS sequence"/>
</dbReference>
<dbReference type="AlphaFoldDB" id="A0A4V4HFF6"/>
<keyword evidence="4" id="KW-1015">Disulfide bond</keyword>
<evidence type="ECO:0000313" key="5">
    <source>
        <dbReference type="EMBL" id="THU94795.1"/>
    </source>
</evidence>
<keyword evidence="6" id="KW-1185">Reference proteome</keyword>
<feature type="active site" description="Proton donor" evidence="3">
    <location>
        <position position="336"/>
    </location>
</feature>
<name>A0A4V4HFF6_DENBC</name>
<dbReference type="CDD" id="cd07061">
    <property type="entry name" value="HP_HAP_like"/>
    <property type="match status" value="1"/>
</dbReference>